<organism evidence="2 3">
    <name type="scientific">Cladonia borealis</name>
    <dbReference type="NCBI Taxonomy" id="184061"/>
    <lineage>
        <taxon>Eukaryota</taxon>
        <taxon>Fungi</taxon>
        <taxon>Dikarya</taxon>
        <taxon>Ascomycota</taxon>
        <taxon>Pezizomycotina</taxon>
        <taxon>Lecanoromycetes</taxon>
        <taxon>OSLEUM clade</taxon>
        <taxon>Lecanoromycetidae</taxon>
        <taxon>Lecanorales</taxon>
        <taxon>Lecanorineae</taxon>
        <taxon>Cladoniaceae</taxon>
        <taxon>Cladonia</taxon>
    </lineage>
</organism>
<name>A0AA39QXE5_9LECA</name>
<reference evidence="2" key="1">
    <citation type="submission" date="2023-03" db="EMBL/GenBank/DDBJ databases">
        <title>Complete genome of Cladonia borealis.</title>
        <authorList>
            <person name="Park H."/>
        </authorList>
    </citation>
    <scope>NUCLEOTIDE SEQUENCE</scope>
    <source>
        <strain evidence="2">ANT050790</strain>
    </source>
</reference>
<evidence type="ECO:0000256" key="1">
    <source>
        <dbReference type="SAM" id="MobiDB-lite"/>
    </source>
</evidence>
<evidence type="ECO:0000313" key="3">
    <source>
        <dbReference type="Proteomes" id="UP001166286"/>
    </source>
</evidence>
<comment type="caution">
    <text evidence="2">The sequence shown here is derived from an EMBL/GenBank/DDBJ whole genome shotgun (WGS) entry which is preliminary data.</text>
</comment>
<protein>
    <submittedName>
        <fullName evidence="2">Uncharacterized protein</fullName>
    </submittedName>
</protein>
<gene>
    <name evidence="2" type="ORF">JMJ35_007433</name>
</gene>
<dbReference type="EMBL" id="JAFEKC020000017">
    <property type="protein sequence ID" value="KAK0510039.1"/>
    <property type="molecule type" value="Genomic_DNA"/>
</dbReference>
<accession>A0AA39QXE5</accession>
<sequence length="93" mass="10597">MALDRRSTQQIESPNPFDISITNSIAGPAQSAISGDAHEFQNAHYYLEGEYPYNEEFNPNQPATVDFDPFSGNQFDSFDVSDWDEFVDFSQYD</sequence>
<proteinExistence type="predicted"/>
<feature type="region of interest" description="Disordered" evidence="1">
    <location>
        <begin position="1"/>
        <end position="20"/>
    </location>
</feature>
<evidence type="ECO:0000313" key="2">
    <source>
        <dbReference type="EMBL" id="KAK0510039.1"/>
    </source>
</evidence>
<dbReference type="AlphaFoldDB" id="A0AA39QXE5"/>
<keyword evidence="3" id="KW-1185">Reference proteome</keyword>
<dbReference type="Proteomes" id="UP001166286">
    <property type="component" value="Unassembled WGS sequence"/>
</dbReference>